<dbReference type="PANTHER" id="PTHR30023:SF0">
    <property type="entry name" value="PENICILLIN-SENSITIVE CARBOXYPEPTIDASE A"/>
    <property type="match status" value="1"/>
</dbReference>
<dbReference type="KEGG" id="dco:SAMEA4475696_0656"/>
<sequence>MRYRASALVATALFAAGTTYVAADALDIAPGALTSDLSIGPFRADPLPTTGPTAIPHPLPHLNPNAPQPRTNTLATRLAQPLAAPALGTNPGIMVTDAATGKTLYSARSTTPRTPASTAKILTATAIAAHTDLAGHRTTRVTRNKNTLTLVADGDTLLARGHGNPYATQGHAGLADLAERTAKALKNTPPPPGGWQLTLDDSTASGPALAPEWETADVHAGLTAPVTMLGLAEDRATPGHPTTHDPAMTATTAFRDALITAGIPVAEPITRTPKNAHKGKHIASIASAPIGDVLTLALAESDNALTESTARRAFADRGIPATFAEAGKHIITTLKSLGLDTTHSHLADASGLSRSSRVTVRLINKATTLAANKNHKQLTHILDNLPVAALTGTLHDRFATPQTTTGRGVVRAKTGTLTGIGGLTGTLVTNSGRLLTYTILADQAPPTTSLETRAALDYVATTLVSCGCN</sequence>
<keyword evidence="4" id="KW-0121">Carboxypeptidase</keyword>
<evidence type="ECO:0000256" key="3">
    <source>
        <dbReference type="SAM" id="SignalP"/>
    </source>
</evidence>
<keyword evidence="5" id="KW-1185">Reference proteome</keyword>
<dbReference type="GO" id="GO:0006508">
    <property type="term" value="P:proteolysis"/>
    <property type="evidence" value="ECO:0007669"/>
    <property type="project" value="InterPro"/>
</dbReference>
<dbReference type="NCBIfam" id="TIGR00666">
    <property type="entry name" value="PBP4"/>
    <property type="match status" value="1"/>
</dbReference>
<dbReference type="STRING" id="1121387.GCA_000429885_01753"/>
<dbReference type="EC" id="3.4.16.4" evidence="4"/>
<name>A0A239VAH1_9MICO</name>
<comment type="similarity">
    <text evidence="1">Belongs to the peptidase S13 family.</text>
</comment>
<dbReference type="PANTHER" id="PTHR30023">
    <property type="entry name" value="D-ALANYL-D-ALANINE CARBOXYPEPTIDASE"/>
    <property type="match status" value="1"/>
</dbReference>
<dbReference type="Proteomes" id="UP000242637">
    <property type="component" value="Chromosome 1"/>
</dbReference>
<dbReference type="PRINTS" id="PR00922">
    <property type="entry name" value="DADACBPTASE3"/>
</dbReference>
<dbReference type="RefSeq" id="WP_028327565.1">
    <property type="nucleotide sequence ID" value="NZ_LT906453.1"/>
</dbReference>
<evidence type="ECO:0000313" key="5">
    <source>
        <dbReference type="Proteomes" id="UP000242637"/>
    </source>
</evidence>
<keyword evidence="3" id="KW-0732">Signal</keyword>
<dbReference type="AlphaFoldDB" id="A0A239VAH1"/>
<keyword evidence="2 4" id="KW-0378">Hydrolase</keyword>
<dbReference type="GO" id="GO:0009002">
    <property type="term" value="F:serine-type D-Ala-D-Ala carboxypeptidase activity"/>
    <property type="evidence" value="ECO:0007669"/>
    <property type="project" value="UniProtKB-EC"/>
</dbReference>
<evidence type="ECO:0000256" key="2">
    <source>
        <dbReference type="ARBA" id="ARBA00022801"/>
    </source>
</evidence>
<gene>
    <name evidence="4" type="primary">dacB</name>
    <name evidence="4" type="ORF">SAMEA4475696_00656</name>
</gene>
<evidence type="ECO:0000313" key="4">
    <source>
        <dbReference type="EMBL" id="SNV19211.1"/>
    </source>
</evidence>
<dbReference type="Pfam" id="PF02113">
    <property type="entry name" value="Peptidase_S13"/>
    <property type="match status" value="2"/>
</dbReference>
<keyword evidence="4" id="KW-0645">Protease</keyword>
<dbReference type="SUPFAM" id="SSF56601">
    <property type="entry name" value="beta-lactamase/transpeptidase-like"/>
    <property type="match status" value="1"/>
</dbReference>
<dbReference type="GeneID" id="63458926"/>
<dbReference type="InterPro" id="IPR000667">
    <property type="entry name" value="Peptidase_S13"/>
</dbReference>
<organism evidence="4 5">
    <name type="scientific">Dermatophilus congolensis</name>
    <dbReference type="NCBI Taxonomy" id="1863"/>
    <lineage>
        <taxon>Bacteria</taxon>
        <taxon>Bacillati</taxon>
        <taxon>Actinomycetota</taxon>
        <taxon>Actinomycetes</taxon>
        <taxon>Micrococcales</taxon>
        <taxon>Dermatophilaceae</taxon>
        <taxon>Dermatophilus</taxon>
    </lineage>
</organism>
<evidence type="ECO:0000256" key="1">
    <source>
        <dbReference type="ARBA" id="ARBA00006096"/>
    </source>
</evidence>
<reference evidence="4 5" key="1">
    <citation type="submission" date="2017-06" db="EMBL/GenBank/DDBJ databases">
        <authorList>
            <consortium name="Pathogen Informatics"/>
        </authorList>
    </citation>
    <scope>NUCLEOTIDE SEQUENCE [LARGE SCALE GENOMIC DNA]</scope>
    <source>
        <strain evidence="4 5">NCTC13039</strain>
    </source>
</reference>
<dbReference type="Gene3D" id="3.40.710.10">
    <property type="entry name" value="DD-peptidase/beta-lactamase superfamily"/>
    <property type="match status" value="2"/>
</dbReference>
<dbReference type="InterPro" id="IPR012338">
    <property type="entry name" value="Beta-lactam/transpept-like"/>
</dbReference>
<dbReference type="GO" id="GO:0000270">
    <property type="term" value="P:peptidoglycan metabolic process"/>
    <property type="evidence" value="ECO:0007669"/>
    <property type="project" value="TreeGrafter"/>
</dbReference>
<dbReference type="EMBL" id="LT906453">
    <property type="protein sequence ID" value="SNV19211.1"/>
    <property type="molecule type" value="Genomic_DNA"/>
</dbReference>
<protein>
    <submittedName>
        <fullName evidence="4">D-alanyl-D-alanine carboxypeptidase dacB</fullName>
        <ecNumber evidence="4">3.4.16.4</ecNumber>
    </submittedName>
</protein>
<dbReference type="OrthoDB" id="56883at2"/>
<feature type="chain" id="PRO_5039266312" evidence="3">
    <location>
        <begin position="23"/>
        <end position="469"/>
    </location>
</feature>
<accession>A0A239VAH1</accession>
<proteinExistence type="inferred from homology"/>
<feature type="signal peptide" evidence="3">
    <location>
        <begin position="1"/>
        <end position="22"/>
    </location>
</feature>